<accession>A0A2T7CRW6</accession>
<name>A0A2T7CRW6_9POAL</name>
<reference evidence="2 3" key="1">
    <citation type="submission" date="2018-04" db="EMBL/GenBank/DDBJ databases">
        <title>WGS assembly of Panicum hallii var. hallii HAL2.</title>
        <authorList>
            <person name="Lovell J."/>
            <person name="Jenkins J."/>
            <person name="Lowry D."/>
            <person name="Mamidi S."/>
            <person name="Sreedasyam A."/>
            <person name="Weng X."/>
            <person name="Barry K."/>
            <person name="Bonette J."/>
            <person name="Campitelli B."/>
            <person name="Daum C."/>
            <person name="Gordon S."/>
            <person name="Gould B."/>
            <person name="Lipzen A."/>
            <person name="MacQueen A."/>
            <person name="Palacio-Mejia J."/>
            <person name="Plott C."/>
            <person name="Shakirov E."/>
            <person name="Shu S."/>
            <person name="Yoshinaga Y."/>
            <person name="Zane M."/>
            <person name="Rokhsar D."/>
            <person name="Grimwood J."/>
            <person name="Schmutz J."/>
            <person name="Juenger T."/>
        </authorList>
    </citation>
    <scope>NUCLEOTIDE SEQUENCE [LARGE SCALE GENOMIC DNA]</scope>
    <source>
        <strain evidence="3">cv. HAL2</strain>
    </source>
</reference>
<dbReference type="Gramene" id="PUZ46068">
    <property type="protein sequence ID" value="PUZ46068"/>
    <property type="gene ID" value="GQ55_7G018000"/>
</dbReference>
<dbReference type="EMBL" id="CM009755">
    <property type="protein sequence ID" value="PUZ46068.1"/>
    <property type="molecule type" value="Genomic_DNA"/>
</dbReference>
<organism evidence="2 3">
    <name type="scientific">Panicum hallii var. hallii</name>
    <dbReference type="NCBI Taxonomy" id="1504633"/>
    <lineage>
        <taxon>Eukaryota</taxon>
        <taxon>Viridiplantae</taxon>
        <taxon>Streptophyta</taxon>
        <taxon>Embryophyta</taxon>
        <taxon>Tracheophyta</taxon>
        <taxon>Spermatophyta</taxon>
        <taxon>Magnoliopsida</taxon>
        <taxon>Liliopsida</taxon>
        <taxon>Poales</taxon>
        <taxon>Poaceae</taxon>
        <taxon>PACMAD clade</taxon>
        <taxon>Panicoideae</taxon>
        <taxon>Panicodae</taxon>
        <taxon>Paniceae</taxon>
        <taxon>Panicinae</taxon>
        <taxon>Panicum</taxon>
        <taxon>Panicum sect. Panicum</taxon>
    </lineage>
</organism>
<evidence type="ECO:0000256" key="1">
    <source>
        <dbReference type="SAM" id="MobiDB-lite"/>
    </source>
</evidence>
<dbReference type="Proteomes" id="UP000244336">
    <property type="component" value="Chromosome 7"/>
</dbReference>
<sequence>MLREVLKIFSTRDITEEFVACNCWPVKSGWSITSWKENLGKVPVPDFGSCFRLTKEAIVGSIEHRADDILGPETSNEYKSIKQKLGGTRANRVFHAFRSKPLHSLLPRGTRPLKIKRKASGLSQVAVVDLLPRVLKRRRRERAVRTWTWMEMCPLHGDLVFRLSLAPISDAPISMIAPPPALMLWKSVNMEMSKQEPKSDDGTEGGGKIEVADSAALTAKPHETVMLSARQSSSGSLSAGSSSSLSNDSYEKEQQASADKPTTDVPSAHWASVIGKVSKGGGSQSESDAYFMS</sequence>
<protein>
    <submittedName>
        <fullName evidence="2">Uncharacterized protein</fullName>
    </submittedName>
</protein>
<keyword evidence="3" id="KW-1185">Reference proteome</keyword>
<evidence type="ECO:0000313" key="2">
    <source>
        <dbReference type="EMBL" id="PUZ46068.1"/>
    </source>
</evidence>
<dbReference type="AlphaFoldDB" id="A0A2T7CRW6"/>
<feature type="compositionally biased region" description="Low complexity" evidence="1">
    <location>
        <begin position="232"/>
        <end position="246"/>
    </location>
</feature>
<proteinExistence type="predicted"/>
<gene>
    <name evidence="2" type="ORF">GQ55_7G018000</name>
</gene>
<dbReference type="OrthoDB" id="10600691at2759"/>
<evidence type="ECO:0000313" key="3">
    <source>
        <dbReference type="Proteomes" id="UP000244336"/>
    </source>
</evidence>
<feature type="region of interest" description="Disordered" evidence="1">
    <location>
        <begin position="227"/>
        <end position="269"/>
    </location>
</feature>